<dbReference type="EMBL" id="WHOA01000182">
    <property type="protein sequence ID" value="NOU74715.1"/>
    <property type="molecule type" value="Genomic_DNA"/>
</dbReference>
<evidence type="ECO:0000313" key="3">
    <source>
        <dbReference type="EMBL" id="NOU74715.1"/>
    </source>
</evidence>
<reference evidence="3 4" key="1">
    <citation type="submission" date="2019-10" db="EMBL/GenBank/DDBJ databases">
        <title>Description of Paenibacillus terrestris sp. nov.</title>
        <authorList>
            <person name="Carlier A."/>
            <person name="Qi S."/>
        </authorList>
    </citation>
    <scope>NUCLEOTIDE SEQUENCE [LARGE SCALE GENOMIC DNA]</scope>
    <source>
        <strain evidence="3 4">LMG 31458</strain>
    </source>
</reference>
<organism evidence="3 4">
    <name type="scientific">Paenibacillus phytorum</name>
    <dbReference type="NCBI Taxonomy" id="2654977"/>
    <lineage>
        <taxon>Bacteria</taxon>
        <taxon>Bacillati</taxon>
        <taxon>Bacillota</taxon>
        <taxon>Bacilli</taxon>
        <taxon>Bacillales</taxon>
        <taxon>Paenibacillaceae</taxon>
        <taxon>Paenibacillus</taxon>
    </lineage>
</organism>
<feature type="transmembrane region" description="Helical" evidence="1">
    <location>
        <begin position="104"/>
        <end position="125"/>
    </location>
</feature>
<dbReference type="InterPro" id="IPR016942">
    <property type="entry name" value="UCP030042"/>
</dbReference>
<keyword evidence="1" id="KW-0472">Membrane</keyword>
<feature type="transmembrane region" description="Helical" evidence="1">
    <location>
        <begin position="16"/>
        <end position="38"/>
    </location>
</feature>
<evidence type="ECO:0000256" key="1">
    <source>
        <dbReference type="SAM" id="Phobius"/>
    </source>
</evidence>
<dbReference type="RefSeq" id="WP_171646112.1">
    <property type="nucleotide sequence ID" value="NZ_WHOA01000182.1"/>
</dbReference>
<dbReference type="PIRSF" id="PIRSF030042">
    <property type="entry name" value="UCP030042"/>
    <property type="match status" value="1"/>
</dbReference>
<keyword evidence="1" id="KW-0812">Transmembrane</keyword>
<proteinExistence type="predicted"/>
<dbReference type="Pfam" id="PF14340">
    <property type="entry name" value="DUF4395"/>
    <property type="match status" value="1"/>
</dbReference>
<feature type="domain" description="DUF4395" evidence="2">
    <location>
        <begin position="7"/>
        <end position="129"/>
    </location>
</feature>
<accession>A0ABX1Y1J3</accession>
<dbReference type="InterPro" id="IPR025508">
    <property type="entry name" value="DUF4395"/>
</dbReference>
<sequence>MKEVPISYVKANQTGIVVFVLLAFAFQWTWLVGLLWVIQLLDFVGGGKWNLFVVVSEPFLSRSGTETQAAELTRFNNSLAVLFLTLSLTSFTIGWSMVGYIFTGFLLLAAGAALLGYCIGCAIYYQYKQFIVRQRVKRG</sequence>
<evidence type="ECO:0000259" key="2">
    <source>
        <dbReference type="Pfam" id="PF14340"/>
    </source>
</evidence>
<comment type="caution">
    <text evidence="3">The sequence shown here is derived from an EMBL/GenBank/DDBJ whole genome shotgun (WGS) entry which is preliminary data.</text>
</comment>
<dbReference type="Proteomes" id="UP000616779">
    <property type="component" value="Unassembled WGS sequence"/>
</dbReference>
<evidence type="ECO:0000313" key="4">
    <source>
        <dbReference type="Proteomes" id="UP000616779"/>
    </source>
</evidence>
<feature type="transmembrane region" description="Helical" evidence="1">
    <location>
        <begin position="79"/>
        <end position="98"/>
    </location>
</feature>
<keyword evidence="1" id="KW-1133">Transmembrane helix</keyword>
<keyword evidence="4" id="KW-1185">Reference proteome</keyword>
<protein>
    <submittedName>
        <fullName evidence="3">DUF4395 family protein</fullName>
    </submittedName>
</protein>
<gene>
    <name evidence="3" type="ORF">GC098_25570</name>
</gene>
<name>A0ABX1Y1J3_9BACL</name>